<feature type="region of interest" description="Disordered" evidence="1">
    <location>
        <begin position="1"/>
        <end position="29"/>
    </location>
</feature>
<comment type="caution">
    <text evidence="2">The sequence shown here is derived from an EMBL/GenBank/DDBJ whole genome shotgun (WGS) entry which is preliminary data.</text>
</comment>
<gene>
    <name evidence="2" type="ORF">Smic_40900</name>
</gene>
<dbReference type="Proteomes" id="UP000498740">
    <property type="component" value="Unassembled WGS sequence"/>
</dbReference>
<protein>
    <submittedName>
        <fullName evidence="2">Uncharacterized protein</fullName>
    </submittedName>
</protein>
<dbReference type="RefSeq" id="WP_229887441.1">
    <property type="nucleotide sequence ID" value="NZ_BMUG01000002.1"/>
</dbReference>
<sequence length="327" mass="31717">MRRQMRQTRQPRQTRRIRQARRTLGPNGRRGTVIAASAVALCLGGGLLVGCGGGPGDGYVAVGAAGSGPERSTGGAEEPSGKVTLVPLDGGAEEDGSGGGAGGRGGSRSPGAPSGDPGGADTADGRTGGPGAQPAGSGPGDGPEGSSGDGPAGGASGERTGVPGGPGSGPGATTGTGAKPDRPSKPPKPPGSGSTPSAPSSPKPGGGGGGGTTSPPSPAKPTPPPTPAALKLSAPQRALADKRWCEKVTVEFRNTGGTPARSGTIAFATHIIGALGVDWATIRSSQPLPAPIAAGATRSQTYTVCLESWRVPLGMRVETQDVSAVWE</sequence>
<evidence type="ECO:0000313" key="3">
    <source>
        <dbReference type="Proteomes" id="UP000498740"/>
    </source>
</evidence>
<feature type="compositionally biased region" description="Low complexity" evidence="1">
    <location>
        <begin position="191"/>
        <end position="200"/>
    </location>
</feature>
<feature type="compositionally biased region" description="Low complexity" evidence="1">
    <location>
        <begin position="109"/>
        <end position="122"/>
    </location>
</feature>
<organism evidence="2 3">
    <name type="scientific">Streptomyces microflavus</name>
    <name type="common">Streptomyces lipmanii</name>
    <dbReference type="NCBI Taxonomy" id="1919"/>
    <lineage>
        <taxon>Bacteria</taxon>
        <taxon>Bacillati</taxon>
        <taxon>Actinomycetota</taxon>
        <taxon>Actinomycetes</taxon>
        <taxon>Kitasatosporales</taxon>
        <taxon>Streptomycetaceae</taxon>
        <taxon>Streptomyces</taxon>
    </lineage>
</organism>
<feature type="compositionally biased region" description="Gly residues" evidence="1">
    <location>
        <begin position="97"/>
        <end position="108"/>
    </location>
</feature>
<reference evidence="2 3" key="1">
    <citation type="submission" date="2020-05" db="EMBL/GenBank/DDBJ databases">
        <title>Whole genome shotgun sequence of Streptomyces microflavus NBRC 13062.</title>
        <authorList>
            <person name="Komaki H."/>
            <person name="Tamura T."/>
        </authorList>
    </citation>
    <scope>NUCLEOTIDE SEQUENCE [LARGE SCALE GENOMIC DNA]</scope>
    <source>
        <strain evidence="2 3">NBRC 13062</strain>
    </source>
</reference>
<feature type="compositionally biased region" description="Basic residues" evidence="1">
    <location>
        <begin position="12"/>
        <end position="21"/>
    </location>
</feature>
<feature type="compositionally biased region" description="Pro residues" evidence="1">
    <location>
        <begin position="215"/>
        <end position="227"/>
    </location>
</feature>
<feature type="region of interest" description="Disordered" evidence="1">
    <location>
        <begin position="65"/>
        <end position="228"/>
    </location>
</feature>
<dbReference type="EMBL" id="BLWD01000001">
    <property type="protein sequence ID" value="GFN05534.1"/>
    <property type="molecule type" value="Genomic_DNA"/>
</dbReference>
<feature type="compositionally biased region" description="Gly residues" evidence="1">
    <location>
        <begin position="126"/>
        <end position="174"/>
    </location>
</feature>
<evidence type="ECO:0000256" key="1">
    <source>
        <dbReference type="SAM" id="MobiDB-lite"/>
    </source>
</evidence>
<evidence type="ECO:0000313" key="2">
    <source>
        <dbReference type="EMBL" id="GFN05534.1"/>
    </source>
</evidence>
<proteinExistence type="predicted"/>
<accession>A0A7J0CU88</accession>
<dbReference type="AlphaFoldDB" id="A0A7J0CU88"/>
<name>A0A7J0CU88_STRMI</name>